<gene>
    <name evidence="1" type="ORF">SOCE26_057800</name>
</gene>
<proteinExistence type="predicted"/>
<evidence type="ECO:0000313" key="2">
    <source>
        <dbReference type="Proteomes" id="UP000238348"/>
    </source>
</evidence>
<name>A0A2L0EYE7_SORCE</name>
<reference evidence="1 2" key="1">
    <citation type="submission" date="2015-09" db="EMBL/GenBank/DDBJ databases">
        <title>Sorangium comparison.</title>
        <authorList>
            <person name="Zaburannyi N."/>
            <person name="Bunk B."/>
            <person name="Overmann J."/>
            <person name="Mueller R."/>
        </authorList>
    </citation>
    <scope>NUCLEOTIDE SEQUENCE [LARGE SCALE GENOMIC DNA]</scope>
    <source>
        <strain evidence="1 2">So ce26</strain>
    </source>
</reference>
<sequence>MAPERGRRAAAVALGAANGAVVGGALIDVNFIVLAGGNERGRVEITPLAGAVITDIRVGGQEFFLDDLCRHW</sequence>
<accession>A0A2L0EYE7</accession>
<dbReference type="RefSeq" id="WP_104982861.1">
    <property type="nucleotide sequence ID" value="NZ_CP012673.1"/>
</dbReference>
<dbReference type="AlphaFoldDB" id="A0A2L0EYE7"/>
<evidence type="ECO:0000313" key="1">
    <source>
        <dbReference type="EMBL" id="AUX44316.1"/>
    </source>
</evidence>
<organism evidence="1 2">
    <name type="scientific">Sorangium cellulosum</name>
    <name type="common">Polyangium cellulosum</name>
    <dbReference type="NCBI Taxonomy" id="56"/>
    <lineage>
        <taxon>Bacteria</taxon>
        <taxon>Pseudomonadati</taxon>
        <taxon>Myxococcota</taxon>
        <taxon>Polyangia</taxon>
        <taxon>Polyangiales</taxon>
        <taxon>Polyangiaceae</taxon>
        <taxon>Sorangium</taxon>
    </lineage>
</organism>
<dbReference type="EMBL" id="CP012673">
    <property type="protein sequence ID" value="AUX44316.1"/>
    <property type="molecule type" value="Genomic_DNA"/>
</dbReference>
<dbReference type="Proteomes" id="UP000238348">
    <property type="component" value="Chromosome"/>
</dbReference>
<protein>
    <submittedName>
        <fullName evidence="1">Uncharacterized protein</fullName>
    </submittedName>
</protein>